<proteinExistence type="predicted"/>
<comment type="caution">
    <text evidence="5">The sequence shown here is derived from an EMBL/GenBank/DDBJ whole genome shotgun (WGS) entry which is preliminary data.</text>
</comment>
<feature type="transmembrane region" description="Helical" evidence="3">
    <location>
        <begin position="21"/>
        <end position="44"/>
    </location>
</feature>
<dbReference type="Pfam" id="PF13405">
    <property type="entry name" value="EF-hand_6"/>
    <property type="match status" value="1"/>
</dbReference>
<feature type="compositionally biased region" description="Acidic residues" evidence="2">
    <location>
        <begin position="227"/>
        <end position="237"/>
    </location>
</feature>
<reference evidence="5" key="1">
    <citation type="submission" date="2023-08" db="EMBL/GenBank/DDBJ databases">
        <authorList>
            <person name="Chen Y."/>
            <person name="Shah S."/>
            <person name="Dougan E. K."/>
            <person name="Thang M."/>
            <person name="Chan C."/>
        </authorList>
    </citation>
    <scope>NUCLEOTIDE SEQUENCE</scope>
</reference>
<dbReference type="Pfam" id="PF03372">
    <property type="entry name" value="Exo_endo_phos"/>
    <property type="match status" value="1"/>
</dbReference>
<dbReference type="GO" id="GO:0005509">
    <property type="term" value="F:calcium ion binding"/>
    <property type="evidence" value="ECO:0007669"/>
    <property type="project" value="InterPro"/>
</dbReference>
<organism evidence="5 6">
    <name type="scientific">Effrenium voratum</name>
    <dbReference type="NCBI Taxonomy" id="2562239"/>
    <lineage>
        <taxon>Eukaryota</taxon>
        <taxon>Sar</taxon>
        <taxon>Alveolata</taxon>
        <taxon>Dinophyceae</taxon>
        <taxon>Suessiales</taxon>
        <taxon>Symbiodiniaceae</taxon>
        <taxon>Effrenium</taxon>
    </lineage>
</organism>
<keyword evidence="6" id="KW-1185">Reference proteome</keyword>
<dbReference type="InterPro" id="IPR011992">
    <property type="entry name" value="EF-hand-dom_pair"/>
</dbReference>
<dbReference type="PANTHER" id="PTHR12121:SF34">
    <property type="entry name" value="PROTEIN ANGEL"/>
    <property type="match status" value="1"/>
</dbReference>
<keyword evidence="3" id="KW-1133">Transmembrane helix</keyword>
<dbReference type="PANTHER" id="PTHR12121">
    <property type="entry name" value="CARBON CATABOLITE REPRESSOR PROTEIN 4"/>
    <property type="match status" value="1"/>
</dbReference>
<evidence type="ECO:0000256" key="1">
    <source>
        <dbReference type="ARBA" id="ARBA00022837"/>
    </source>
</evidence>
<dbReference type="SUPFAM" id="SSF47473">
    <property type="entry name" value="EF-hand"/>
    <property type="match status" value="1"/>
</dbReference>
<dbReference type="Gene3D" id="1.10.238.10">
    <property type="entry name" value="EF-hand"/>
    <property type="match status" value="1"/>
</dbReference>
<evidence type="ECO:0000259" key="4">
    <source>
        <dbReference type="PROSITE" id="PS50222"/>
    </source>
</evidence>
<dbReference type="InterPro" id="IPR002048">
    <property type="entry name" value="EF_hand_dom"/>
</dbReference>
<sequence>MACLAMLEAEEVIGDRMSLTWGALVIVCFMFHMLFIAVWAYVFFDNPVHRIATRIAELPLPLYGNAGWYRSLVTAARERVAERKKAEPYMAFHPLHGFISVSGRGGDKATVPYLPRGHELPLVLMNSKEYRLRLSNMKTFVSKEITPSPAARLAIHQCLMYTVAHIITHIPGSTFSTSLVDFVFRASFLLHQEVVHAKQASRLAPTDVARHILNQAAKANDPVLLRDEDEDSEESDPNPDKEPQKKAAMRALAKELREHQTLQQYEAYGHWQRLAAKIRAEGRPVTREDLLPTGDAQQANEELLDKEPSCQHDFDDDLERIYRKKVSAMFSQWIFAHGMRMAELQQSMALLRSLPPADLKVWLDIFEREWLFETLNADRLVRRPALAEEVETQAESEVLEMLGPCRIRPVLAYALEREEVKLDAVSPAGLKAKRVTRGGEGLDMQRSLLSYKRLYFASARTRLNCQLCADLRPADLYCWCVTRFSVGQYNILAGYLGNNTEPWFLHGLDLSEDRRARIFRRHAKKKPNGAYAYSGWPRYAEGILTPEEIKKVEAVHRTYFAWPKRKGRLVDKISDMDCDILSLVECDHYEDHFRPALAELGYDSLWRKRPRANSHDGCCIAWRRPFELLATESVDFCNGVCPLQGSIKDRTAVMALLQSEGEMVCVVSTHLHRNPEDPSQDMLRARQVGQIFRALVDFTSRHGALEAPVILAGDLNCSSFGRLRGVANTLALLNREVILHPFTFDTADVPTGNTSVTACRNLRLDAIVYQTRRLELLKVEEWSKSSPCRMPNQSQPSDHSPIVAHFRSRSNLHWMREMAKEWFSCLSGKEVQVPLSQKQLESAFWVFDPDGTGSISGCSLRKTLASLDLAVPEELPPVLSRDSFVAMYLEAVKVAGLPGLEDLQEAFHLLDRDRDGHMDLTELLQAFELCAPTEVPQHDVQGMDATFATGEEGRKEGGTWP</sequence>
<dbReference type="AlphaFoldDB" id="A0AA36J9X4"/>
<feature type="region of interest" description="Disordered" evidence="2">
    <location>
        <begin position="219"/>
        <end position="245"/>
    </location>
</feature>
<keyword evidence="3" id="KW-0472">Membrane</keyword>
<name>A0AA36J9X4_9DINO</name>
<dbReference type="InterPro" id="IPR036691">
    <property type="entry name" value="Endo/exonu/phosph_ase_sf"/>
</dbReference>
<keyword evidence="3" id="KW-0812">Transmembrane</keyword>
<gene>
    <name evidence="5" type="ORF">EVOR1521_LOCUS24404</name>
</gene>
<dbReference type="GO" id="GO:0000175">
    <property type="term" value="F:3'-5'-RNA exonuclease activity"/>
    <property type="evidence" value="ECO:0007669"/>
    <property type="project" value="TreeGrafter"/>
</dbReference>
<dbReference type="SMART" id="SM00054">
    <property type="entry name" value="EFh"/>
    <property type="match status" value="2"/>
</dbReference>
<evidence type="ECO:0000313" key="6">
    <source>
        <dbReference type="Proteomes" id="UP001178507"/>
    </source>
</evidence>
<evidence type="ECO:0000313" key="5">
    <source>
        <dbReference type="EMBL" id="CAJ1401214.1"/>
    </source>
</evidence>
<keyword evidence="1" id="KW-0106">Calcium</keyword>
<dbReference type="InterPro" id="IPR050410">
    <property type="entry name" value="CCR4/nocturin_mRNA_transcr"/>
</dbReference>
<evidence type="ECO:0000256" key="3">
    <source>
        <dbReference type="SAM" id="Phobius"/>
    </source>
</evidence>
<dbReference type="PROSITE" id="PS50222">
    <property type="entry name" value="EF_HAND_2"/>
    <property type="match status" value="1"/>
</dbReference>
<accession>A0AA36J9X4</accession>
<dbReference type="Proteomes" id="UP001178507">
    <property type="component" value="Unassembled WGS sequence"/>
</dbReference>
<dbReference type="EMBL" id="CAUJNA010003405">
    <property type="protein sequence ID" value="CAJ1401214.1"/>
    <property type="molecule type" value="Genomic_DNA"/>
</dbReference>
<dbReference type="SUPFAM" id="SSF56219">
    <property type="entry name" value="DNase I-like"/>
    <property type="match status" value="1"/>
</dbReference>
<dbReference type="PROSITE" id="PS00018">
    <property type="entry name" value="EF_HAND_1"/>
    <property type="match status" value="1"/>
</dbReference>
<dbReference type="InterPro" id="IPR018247">
    <property type="entry name" value="EF_Hand_1_Ca_BS"/>
</dbReference>
<dbReference type="Gene3D" id="3.60.10.10">
    <property type="entry name" value="Endonuclease/exonuclease/phosphatase"/>
    <property type="match status" value="1"/>
</dbReference>
<dbReference type="InterPro" id="IPR005135">
    <property type="entry name" value="Endo/exonuclease/phosphatase"/>
</dbReference>
<feature type="domain" description="EF-hand" evidence="4">
    <location>
        <begin position="898"/>
        <end position="933"/>
    </location>
</feature>
<evidence type="ECO:0000256" key="2">
    <source>
        <dbReference type="SAM" id="MobiDB-lite"/>
    </source>
</evidence>
<protein>
    <recommendedName>
        <fullName evidence="4">EF-hand domain-containing protein</fullName>
    </recommendedName>
</protein>